<accession>A0A4U0Y2R4</accession>
<dbReference type="OrthoDB" id="5310629at2759"/>
<evidence type="ECO:0000313" key="2">
    <source>
        <dbReference type="EMBL" id="TKA83747.1"/>
    </source>
</evidence>
<organism evidence="2 3">
    <name type="scientific">Friedmanniomyces simplex</name>
    <dbReference type="NCBI Taxonomy" id="329884"/>
    <lineage>
        <taxon>Eukaryota</taxon>
        <taxon>Fungi</taxon>
        <taxon>Dikarya</taxon>
        <taxon>Ascomycota</taxon>
        <taxon>Pezizomycotina</taxon>
        <taxon>Dothideomycetes</taxon>
        <taxon>Dothideomycetidae</taxon>
        <taxon>Mycosphaerellales</taxon>
        <taxon>Teratosphaeriaceae</taxon>
        <taxon>Friedmanniomyces</taxon>
    </lineage>
</organism>
<evidence type="ECO:0000256" key="1">
    <source>
        <dbReference type="SAM" id="MobiDB-lite"/>
    </source>
</evidence>
<proteinExistence type="predicted"/>
<dbReference type="EMBL" id="NAJQ01000003">
    <property type="protein sequence ID" value="TKA83747.1"/>
    <property type="molecule type" value="Genomic_DNA"/>
</dbReference>
<feature type="region of interest" description="Disordered" evidence="1">
    <location>
        <begin position="26"/>
        <end position="77"/>
    </location>
</feature>
<feature type="compositionally biased region" description="Basic and acidic residues" evidence="1">
    <location>
        <begin position="41"/>
        <end position="51"/>
    </location>
</feature>
<reference evidence="2 3" key="1">
    <citation type="submission" date="2017-03" db="EMBL/GenBank/DDBJ databases">
        <title>Genomes of endolithic fungi from Antarctica.</title>
        <authorList>
            <person name="Coleine C."/>
            <person name="Masonjones S."/>
            <person name="Stajich J.E."/>
        </authorList>
    </citation>
    <scope>NUCLEOTIDE SEQUENCE [LARGE SCALE GENOMIC DNA]</scope>
    <source>
        <strain evidence="2 3">CCFEE 5184</strain>
    </source>
</reference>
<comment type="caution">
    <text evidence="2">The sequence shown here is derived from an EMBL/GenBank/DDBJ whole genome shotgun (WGS) entry which is preliminary data.</text>
</comment>
<dbReference type="Proteomes" id="UP000309340">
    <property type="component" value="Unassembled WGS sequence"/>
</dbReference>
<name>A0A4U0Y2R4_9PEZI</name>
<sequence length="106" mass="11197">MANASGAPISPVGVSKPELTLSAAAINDEPIELDGQPASPEHLRRSSKADALEAISPQEREKRAQLISERKDDPGVLVDIPQTPHADEFEQAGATATDETMALAKE</sequence>
<keyword evidence="3" id="KW-1185">Reference proteome</keyword>
<protein>
    <submittedName>
        <fullName evidence="2">Uncharacterized protein</fullName>
    </submittedName>
</protein>
<dbReference type="AlphaFoldDB" id="A0A4U0Y2R4"/>
<gene>
    <name evidence="2" type="ORF">B0A55_00042</name>
</gene>
<feature type="compositionally biased region" description="Basic and acidic residues" evidence="1">
    <location>
        <begin position="58"/>
        <end position="74"/>
    </location>
</feature>
<evidence type="ECO:0000313" key="3">
    <source>
        <dbReference type="Proteomes" id="UP000309340"/>
    </source>
</evidence>